<dbReference type="SUPFAM" id="SSF51905">
    <property type="entry name" value="FAD/NAD(P)-binding domain"/>
    <property type="match status" value="2"/>
</dbReference>
<dbReference type="Pfam" id="PF07992">
    <property type="entry name" value="Pyr_redox_2"/>
    <property type="match status" value="1"/>
</dbReference>
<name>A0A919VHF4_9CLOT</name>
<dbReference type="GO" id="GO:0016491">
    <property type="term" value="F:oxidoreductase activity"/>
    <property type="evidence" value="ECO:0007669"/>
    <property type="project" value="UniProtKB-KW"/>
</dbReference>
<comment type="caution">
    <text evidence="3">The sequence shown here is derived from an EMBL/GenBank/DDBJ whole genome shotgun (WGS) entry which is preliminary data.</text>
</comment>
<organism evidence="3 4">
    <name type="scientific">Clostridium polyendosporum</name>
    <dbReference type="NCBI Taxonomy" id="69208"/>
    <lineage>
        <taxon>Bacteria</taxon>
        <taxon>Bacillati</taxon>
        <taxon>Bacillota</taxon>
        <taxon>Clostridia</taxon>
        <taxon>Eubacteriales</taxon>
        <taxon>Clostridiaceae</taxon>
        <taxon>Clostridium</taxon>
    </lineage>
</organism>
<evidence type="ECO:0000259" key="2">
    <source>
        <dbReference type="Pfam" id="PF07992"/>
    </source>
</evidence>
<evidence type="ECO:0000313" key="4">
    <source>
        <dbReference type="Proteomes" id="UP000679179"/>
    </source>
</evidence>
<dbReference type="Proteomes" id="UP000679179">
    <property type="component" value="Unassembled WGS sequence"/>
</dbReference>
<evidence type="ECO:0000313" key="3">
    <source>
        <dbReference type="EMBL" id="GIM29626.1"/>
    </source>
</evidence>
<accession>A0A919VHF4</accession>
<dbReference type="EMBL" id="BOPZ01000020">
    <property type="protein sequence ID" value="GIM29626.1"/>
    <property type="molecule type" value="Genomic_DNA"/>
</dbReference>
<protein>
    <submittedName>
        <fullName evidence="3">Pyridine nucleotide-disulfide oxidoreductase</fullName>
    </submittedName>
</protein>
<dbReference type="RefSeq" id="WP_246503522.1">
    <property type="nucleotide sequence ID" value="NZ_BOPZ01000020.1"/>
</dbReference>
<dbReference type="PANTHER" id="PTHR42949">
    <property type="entry name" value="ANAEROBIC GLYCEROL-3-PHOSPHATE DEHYDROGENASE SUBUNIT B"/>
    <property type="match status" value="1"/>
</dbReference>
<dbReference type="InterPro" id="IPR036188">
    <property type="entry name" value="FAD/NAD-bd_sf"/>
</dbReference>
<proteinExistence type="predicted"/>
<dbReference type="InterPro" id="IPR023753">
    <property type="entry name" value="FAD/NAD-binding_dom"/>
</dbReference>
<dbReference type="PRINTS" id="PR00469">
    <property type="entry name" value="PNDRDTASEII"/>
</dbReference>
<dbReference type="AlphaFoldDB" id="A0A919VHF4"/>
<keyword evidence="1" id="KW-0560">Oxidoreductase</keyword>
<evidence type="ECO:0000256" key="1">
    <source>
        <dbReference type="ARBA" id="ARBA00023002"/>
    </source>
</evidence>
<dbReference type="InterPro" id="IPR051691">
    <property type="entry name" value="Metab_Enz_Cyan_OpOx_G3PDH"/>
</dbReference>
<feature type="domain" description="FAD/NAD(P)-binding" evidence="2">
    <location>
        <begin position="4"/>
        <end position="299"/>
    </location>
</feature>
<dbReference type="PANTHER" id="PTHR42949:SF3">
    <property type="entry name" value="ANAEROBIC GLYCEROL-3-PHOSPHATE DEHYDROGENASE SUBUNIT B"/>
    <property type="match status" value="1"/>
</dbReference>
<gene>
    <name evidence="3" type="ORF">CPJCM30710_22920</name>
</gene>
<sequence length="329" mass="36323">MKQYDIIIIGGGVAGMAAAISAREKGIKKILILEREDILGGVLNLCIHNGFGRKILDNEVTGPEYAQFLIDRIHALSIEYKLNSLVLDLTRDKIVTYVNPNEGVIKAKGKCIILACGSREKFTGNINIATHKFAGIYTVGTAQQFVNMRGYLPGKNIVIIGTSDITIVIARRLLLEGAKIKALIEKKPFIIAKRKEMKRVVEDFNIPVMLSNAVIDVKGKDRIEEVTIAPVDEKGQVINGQIEKMDCDCLLLSVGWVPESELAEKARLKISEKNLGLDVNEKLETSQLGIYACGNVVHSFSYADDTTLEGYEVGRQATSYLKIYHSRNS</sequence>
<keyword evidence="4" id="KW-1185">Reference proteome</keyword>
<reference evidence="3" key="1">
    <citation type="submission" date="2021-03" db="EMBL/GenBank/DDBJ databases">
        <title>Taxonomic study of Clostridium polyendosporum from meadow-gley soil under rice.</title>
        <authorList>
            <person name="Kobayashi H."/>
            <person name="Tanizawa Y."/>
            <person name="Yagura M."/>
        </authorList>
    </citation>
    <scope>NUCLEOTIDE SEQUENCE</scope>
    <source>
        <strain evidence="3">JCM 30710</strain>
    </source>
</reference>
<dbReference type="PRINTS" id="PR00368">
    <property type="entry name" value="FADPNR"/>
</dbReference>
<dbReference type="Gene3D" id="3.50.50.60">
    <property type="entry name" value="FAD/NAD(P)-binding domain"/>
    <property type="match status" value="2"/>
</dbReference>